<dbReference type="Proteomes" id="UP000606974">
    <property type="component" value="Unassembled WGS sequence"/>
</dbReference>
<evidence type="ECO:0000313" key="3">
    <source>
        <dbReference type="Proteomes" id="UP000606974"/>
    </source>
</evidence>
<dbReference type="EMBL" id="JAACFV010000058">
    <property type="protein sequence ID" value="KAF7508151.1"/>
    <property type="molecule type" value="Genomic_DNA"/>
</dbReference>
<dbReference type="PANTHER" id="PTHR11552">
    <property type="entry name" value="GLUCOSE-METHANOL-CHOLINE GMC OXIDOREDUCTASE"/>
    <property type="match status" value="1"/>
</dbReference>
<reference evidence="2" key="1">
    <citation type="submission" date="2020-02" db="EMBL/GenBank/DDBJ databases">
        <authorList>
            <person name="Palmer J.M."/>
        </authorList>
    </citation>
    <scope>NUCLEOTIDE SEQUENCE</scope>
    <source>
        <strain evidence="2">EPUS1.4</strain>
        <tissue evidence="2">Thallus</tissue>
    </source>
</reference>
<evidence type="ECO:0000256" key="1">
    <source>
        <dbReference type="ARBA" id="ARBA00010790"/>
    </source>
</evidence>
<organism evidence="2 3">
    <name type="scientific">Endocarpon pusillum</name>
    <dbReference type="NCBI Taxonomy" id="364733"/>
    <lineage>
        <taxon>Eukaryota</taxon>
        <taxon>Fungi</taxon>
        <taxon>Dikarya</taxon>
        <taxon>Ascomycota</taxon>
        <taxon>Pezizomycotina</taxon>
        <taxon>Eurotiomycetes</taxon>
        <taxon>Chaetothyriomycetidae</taxon>
        <taxon>Verrucariales</taxon>
        <taxon>Verrucariaceae</taxon>
        <taxon>Endocarpon</taxon>
    </lineage>
</organism>
<dbReference type="GO" id="GO:0016491">
    <property type="term" value="F:oxidoreductase activity"/>
    <property type="evidence" value="ECO:0007669"/>
    <property type="project" value="TreeGrafter"/>
</dbReference>
<sequence length="94" mass="10069">MSSSSEAEAFLRHKFTYIVIGGGTAGLVVAARLSENPALTVDIIEVGPVVVDEPTINVAGRLSKTLSTKYDWQFENTPQHGLNGRKLHGTGAKF</sequence>
<dbReference type="Gene3D" id="3.50.50.60">
    <property type="entry name" value="FAD/NAD(P)-binding domain"/>
    <property type="match status" value="1"/>
</dbReference>
<dbReference type="SUPFAM" id="SSF51905">
    <property type="entry name" value="FAD/NAD(P)-binding domain"/>
    <property type="match status" value="1"/>
</dbReference>
<dbReference type="GO" id="GO:0050660">
    <property type="term" value="F:flavin adenine dinucleotide binding"/>
    <property type="evidence" value="ECO:0007669"/>
    <property type="project" value="InterPro"/>
</dbReference>
<name>A0A8H7E631_9EURO</name>
<dbReference type="PANTHER" id="PTHR11552:SF147">
    <property type="entry name" value="CHOLINE DEHYDROGENASE, MITOCHONDRIAL"/>
    <property type="match status" value="1"/>
</dbReference>
<dbReference type="OrthoDB" id="4367626at2759"/>
<comment type="caution">
    <text evidence="2">The sequence shown here is derived from an EMBL/GenBank/DDBJ whole genome shotgun (WGS) entry which is preliminary data.</text>
</comment>
<dbReference type="InterPro" id="IPR012132">
    <property type="entry name" value="GMC_OxRdtase"/>
</dbReference>
<keyword evidence="3" id="KW-1185">Reference proteome</keyword>
<evidence type="ECO:0000313" key="2">
    <source>
        <dbReference type="EMBL" id="KAF7508151.1"/>
    </source>
</evidence>
<comment type="similarity">
    <text evidence="1">Belongs to the GMC oxidoreductase family.</text>
</comment>
<protein>
    <recommendedName>
        <fullName evidence="4">Glucose-methanol-choline oxidoreductase N-terminal domain-containing protein</fullName>
    </recommendedName>
</protein>
<proteinExistence type="inferred from homology"/>
<dbReference type="InterPro" id="IPR036188">
    <property type="entry name" value="FAD/NAD-bd_sf"/>
</dbReference>
<dbReference type="Gene3D" id="3.30.560.10">
    <property type="entry name" value="Glucose Oxidase, domain 3"/>
    <property type="match status" value="1"/>
</dbReference>
<dbReference type="AlphaFoldDB" id="A0A8H7E631"/>
<dbReference type="Pfam" id="PF13450">
    <property type="entry name" value="NAD_binding_8"/>
    <property type="match status" value="1"/>
</dbReference>
<accession>A0A8H7E631</accession>
<evidence type="ECO:0008006" key="4">
    <source>
        <dbReference type="Google" id="ProtNLM"/>
    </source>
</evidence>
<gene>
    <name evidence="2" type="ORF">GJ744_009592</name>
</gene>